<gene>
    <name evidence="1" type="ORF">GHT09_002259</name>
    <name evidence="2" type="ORF">MONAX_5E028022</name>
</gene>
<dbReference type="Proteomes" id="UP000662637">
    <property type="component" value="Unassembled WGS sequence"/>
</dbReference>
<dbReference type="AlphaFoldDB" id="A0A5E4BT88"/>
<proteinExistence type="predicted"/>
<reference evidence="1" key="2">
    <citation type="submission" date="2020-08" db="EMBL/GenBank/DDBJ databases">
        <authorList>
            <person name="Shumante A."/>
            <person name="Zimin A.V."/>
            <person name="Puiu D."/>
            <person name="Salzberg S.L."/>
        </authorList>
    </citation>
    <scope>NUCLEOTIDE SEQUENCE</scope>
    <source>
        <strain evidence="1">WC2-LM</strain>
        <tissue evidence="1">Liver</tissue>
    </source>
</reference>
<dbReference type="EMBL" id="WJEC01000083">
    <property type="protein sequence ID" value="KAF7486025.1"/>
    <property type="molecule type" value="Genomic_DNA"/>
</dbReference>
<protein>
    <submittedName>
        <fullName evidence="2">Uncharacterized protein</fullName>
    </submittedName>
</protein>
<reference evidence="2 3" key="1">
    <citation type="submission" date="2019-04" db="EMBL/GenBank/DDBJ databases">
        <authorList>
            <person name="Alioto T."/>
            <person name="Alioto T."/>
        </authorList>
    </citation>
    <scope>NUCLEOTIDE SEQUENCE [LARGE SCALE GENOMIC DNA]</scope>
</reference>
<name>A0A5E4BT88_MARMO</name>
<keyword evidence="3" id="KW-1185">Reference proteome</keyword>
<evidence type="ECO:0000313" key="1">
    <source>
        <dbReference type="EMBL" id="KAF7486025.1"/>
    </source>
</evidence>
<evidence type="ECO:0000313" key="2">
    <source>
        <dbReference type="EMBL" id="VTJ72211.1"/>
    </source>
</evidence>
<evidence type="ECO:0000313" key="3">
    <source>
        <dbReference type="Proteomes" id="UP000335636"/>
    </source>
</evidence>
<dbReference type="Proteomes" id="UP000335636">
    <property type="component" value="Unassembled WGS sequence"/>
</dbReference>
<dbReference type="EMBL" id="CABDUW010000614">
    <property type="protein sequence ID" value="VTJ72211.1"/>
    <property type="molecule type" value="Genomic_DNA"/>
</dbReference>
<sequence length="230" mass="24943">MVSPTLCPSLLPPLASHRLPPKAGGRGWVKAVALKIPLPGLCGVGQAVPLSPISPGESGHLECQDPTSIRMNAMESPEGQEMQKLGNRAWDNPAYSGSPSPHGTLRICTISSVGLPRAQPKKPEDGPQEKIQGTLVSSCCLHICHSIRGLWGTTLTENTAENRELYVKTTLRELLVYTVFLLDICLWAGRRQLWSLRAQIPEKRVRMEGVVESQGRAYHPQAAGAASMKL</sequence>
<accession>A0A5E4BT88</accession>
<organism evidence="2 3">
    <name type="scientific">Marmota monax</name>
    <name type="common">Woodchuck</name>
    <dbReference type="NCBI Taxonomy" id="9995"/>
    <lineage>
        <taxon>Eukaryota</taxon>
        <taxon>Metazoa</taxon>
        <taxon>Chordata</taxon>
        <taxon>Craniata</taxon>
        <taxon>Vertebrata</taxon>
        <taxon>Euteleostomi</taxon>
        <taxon>Mammalia</taxon>
        <taxon>Eutheria</taxon>
        <taxon>Euarchontoglires</taxon>
        <taxon>Glires</taxon>
        <taxon>Rodentia</taxon>
        <taxon>Sciuromorpha</taxon>
        <taxon>Sciuridae</taxon>
        <taxon>Xerinae</taxon>
        <taxon>Marmotini</taxon>
        <taxon>Marmota</taxon>
    </lineage>
</organism>